<sequence>MTSAALDRALVTSHSPVPISLRFVFRLTATLATPIAIGDSGQGLRKVVPLTGGVLESKADGQLGEGAFDGAQCVGGGADYLTVDARGLSRLDARYVFQLKSGHYLYFQSSGTRYVPPGDDEASRLLSSGSDIDPRRYYFRLKLVLESDDEDAGVQGACRSIVVASAVRGATSIVYDAYVVG</sequence>
<dbReference type="OrthoDB" id="2544694at2759"/>
<accession>A0A316YBM5</accession>
<proteinExistence type="predicted"/>
<gene>
    <name evidence="1" type="ORF">FA10DRAFT_304384</name>
</gene>
<dbReference type="Pfam" id="PF11578">
    <property type="entry name" value="DUF3237"/>
    <property type="match status" value="1"/>
</dbReference>
<dbReference type="RefSeq" id="XP_025374135.1">
    <property type="nucleotide sequence ID" value="XM_025525347.1"/>
</dbReference>
<protein>
    <submittedName>
        <fullName evidence="1">Uncharacterized protein</fullName>
    </submittedName>
</protein>
<name>A0A316YBM5_9BASI</name>
<organism evidence="1 2">
    <name type="scientific">Acaromyces ingoldii</name>
    <dbReference type="NCBI Taxonomy" id="215250"/>
    <lineage>
        <taxon>Eukaryota</taxon>
        <taxon>Fungi</taxon>
        <taxon>Dikarya</taxon>
        <taxon>Basidiomycota</taxon>
        <taxon>Ustilaginomycotina</taxon>
        <taxon>Exobasidiomycetes</taxon>
        <taxon>Exobasidiales</taxon>
        <taxon>Cryptobasidiaceae</taxon>
        <taxon>Acaromyces</taxon>
    </lineage>
</organism>
<dbReference type="AlphaFoldDB" id="A0A316YBM5"/>
<dbReference type="EMBL" id="KZ819641">
    <property type="protein sequence ID" value="PWN86937.1"/>
    <property type="molecule type" value="Genomic_DNA"/>
</dbReference>
<evidence type="ECO:0000313" key="1">
    <source>
        <dbReference type="EMBL" id="PWN86937.1"/>
    </source>
</evidence>
<keyword evidence="2" id="KW-1185">Reference proteome</keyword>
<dbReference type="GeneID" id="37047263"/>
<dbReference type="Gene3D" id="2.40.160.20">
    <property type="match status" value="1"/>
</dbReference>
<dbReference type="InParanoid" id="A0A316YBM5"/>
<dbReference type="STRING" id="215250.A0A316YBM5"/>
<dbReference type="Proteomes" id="UP000245768">
    <property type="component" value="Unassembled WGS sequence"/>
</dbReference>
<dbReference type="PANTHER" id="PTHR37315:SF1">
    <property type="entry name" value="UPF0311 PROTEIN BLR7842"/>
    <property type="match status" value="1"/>
</dbReference>
<reference evidence="1 2" key="1">
    <citation type="journal article" date="2018" name="Mol. Biol. Evol.">
        <title>Broad Genomic Sampling Reveals a Smut Pathogenic Ancestry of the Fungal Clade Ustilaginomycotina.</title>
        <authorList>
            <person name="Kijpornyongpan T."/>
            <person name="Mondo S.J."/>
            <person name="Barry K."/>
            <person name="Sandor L."/>
            <person name="Lee J."/>
            <person name="Lipzen A."/>
            <person name="Pangilinan J."/>
            <person name="LaButti K."/>
            <person name="Hainaut M."/>
            <person name="Henrissat B."/>
            <person name="Grigoriev I.V."/>
            <person name="Spatafora J.W."/>
            <person name="Aime M.C."/>
        </authorList>
    </citation>
    <scope>NUCLEOTIDE SEQUENCE [LARGE SCALE GENOMIC DNA]</scope>
    <source>
        <strain evidence="1 2">MCA 4198</strain>
    </source>
</reference>
<dbReference type="PANTHER" id="PTHR37315">
    <property type="entry name" value="UPF0311 PROTEIN BLR7842"/>
    <property type="match status" value="1"/>
</dbReference>
<dbReference type="InterPro" id="IPR020915">
    <property type="entry name" value="UPF0311"/>
</dbReference>
<evidence type="ECO:0000313" key="2">
    <source>
        <dbReference type="Proteomes" id="UP000245768"/>
    </source>
</evidence>